<dbReference type="EMBL" id="ML978181">
    <property type="protein sequence ID" value="KAF2031363.1"/>
    <property type="molecule type" value="Genomic_DNA"/>
</dbReference>
<organism evidence="1 2">
    <name type="scientific">Setomelanomma holmii</name>
    <dbReference type="NCBI Taxonomy" id="210430"/>
    <lineage>
        <taxon>Eukaryota</taxon>
        <taxon>Fungi</taxon>
        <taxon>Dikarya</taxon>
        <taxon>Ascomycota</taxon>
        <taxon>Pezizomycotina</taxon>
        <taxon>Dothideomycetes</taxon>
        <taxon>Pleosporomycetidae</taxon>
        <taxon>Pleosporales</taxon>
        <taxon>Pleosporineae</taxon>
        <taxon>Phaeosphaeriaceae</taxon>
        <taxon>Setomelanomma</taxon>
    </lineage>
</organism>
<dbReference type="AlphaFoldDB" id="A0A9P4HB48"/>
<reference evidence="1" key="1">
    <citation type="journal article" date="2020" name="Stud. Mycol.">
        <title>101 Dothideomycetes genomes: a test case for predicting lifestyles and emergence of pathogens.</title>
        <authorList>
            <person name="Haridas S."/>
            <person name="Albert R."/>
            <person name="Binder M."/>
            <person name="Bloem J."/>
            <person name="Labutti K."/>
            <person name="Salamov A."/>
            <person name="Andreopoulos B."/>
            <person name="Baker S."/>
            <person name="Barry K."/>
            <person name="Bills G."/>
            <person name="Bluhm B."/>
            <person name="Cannon C."/>
            <person name="Castanera R."/>
            <person name="Culley D."/>
            <person name="Daum C."/>
            <person name="Ezra D."/>
            <person name="Gonzalez J."/>
            <person name="Henrissat B."/>
            <person name="Kuo A."/>
            <person name="Liang C."/>
            <person name="Lipzen A."/>
            <person name="Lutzoni F."/>
            <person name="Magnuson J."/>
            <person name="Mondo S."/>
            <person name="Nolan M."/>
            <person name="Ohm R."/>
            <person name="Pangilinan J."/>
            <person name="Park H.-J."/>
            <person name="Ramirez L."/>
            <person name="Alfaro M."/>
            <person name="Sun H."/>
            <person name="Tritt A."/>
            <person name="Yoshinaga Y."/>
            <person name="Zwiers L.-H."/>
            <person name="Turgeon B."/>
            <person name="Goodwin S."/>
            <person name="Spatafora J."/>
            <person name="Crous P."/>
            <person name="Grigoriev I."/>
        </authorList>
    </citation>
    <scope>NUCLEOTIDE SEQUENCE</scope>
    <source>
        <strain evidence="1">CBS 110217</strain>
    </source>
</reference>
<dbReference type="Proteomes" id="UP000799777">
    <property type="component" value="Unassembled WGS sequence"/>
</dbReference>
<gene>
    <name evidence="1" type="ORF">EK21DRAFT_88078</name>
</gene>
<proteinExistence type="predicted"/>
<accession>A0A9P4HB48</accession>
<evidence type="ECO:0000313" key="2">
    <source>
        <dbReference type="Proteomes" id="UP000799777"/>
    </source>
</evidence>
<protein>
    <submittedName>
        <fullName evidence="1">Uncharacterized protein</fullName>
    </submittedName>
</protein>
<sequence>MLEQLLSHLHLGHYGQDLCIRILIPRDLARTHLPADLVGVVDALSQWPDPRAIKSKMHYTAIEADNFLVSVDAIEEQNTSVGPGMSFVIGMQNADIVPPLPLYPVTRHPSSRPQIEEAADFEQPLFAKMRALQAAAAAPPPAGGSSSPALSSVFA</sequence>
<evidence type="ECO:0000313" key="1">
    <source>
        <dbReference type="EMBL" id="KAF2031363.1"/>
    </source>
</evidence>
<name>A0A9P4HB48_9PLEO</name>
<keyword evidence="2" id="KW-1185">Reference proteome</keyword>
<comment type="caution">
    <text evidence="1">The sequence shown here is derived from an EMBL/GenBank/DDBJ whole genome shotgun (WGS) entry which is preliminary data.</text>
</comment>